<dbReference type="EMBL" id="JAEQNC010000002">
    <property type="protein sequence ID" value="MBL0371016.1"/>
    <property type="molecule type" value="Genomic_DNA"/>
</dbReference>
<evidence type="ECO:0000313" key="2">
    <source>
        <dbReference type="Proteomes" id="UP000633219"/>
    </source>
</evidence>
<dbReference type="SUPFAM" id="SSF51120">
    <property type="entry name" value="beta-Roll"/>
    <property type="match status" value="1"/>
</dbReference>
<evidence type="ECO:0008006" key="3">
    <source>
        <dbReference type="Google" id="ProtNLM"/>
    </source>
</evidence>
<accession>A0A937CKZ2</accession>
<dbReference type="GO" id="GO:0005509">
    <property type="term" value="F:calcium ion binding"/>
    <property type="evidence" value="ECO:0007669"/>
    <property type="project" value="InterPro"/>
</dbReference>
<dbReference type="InterPro" id="IPR001343">
    <property type="entry name" value="Hemolysn_Ca-bd"/>
</dbReference>
<dbReference type="Proteomes" id="UP000633219">
    <property type="component" value="Unassembled WGS sequence"/>
</dbReference>
<dbReference type="Gene3D" id="2.150.10.10">
    <property type="entry name" value="Serralysin-like metalloprotease, C-terminal"/>
    <property type="match status" value="1"/>
</dbReference>
<reference evidence="1" key="1">
    <citation type="submission" date="2021-01" db="EMBL/GenBank/DDBJ databases">
        <title>Rhizobium sp. strain KVB221 16S ribosomal RNA gene Genome sequencing and assembly.</title>
        <authorList>
            <person name="Kang M."/>
        </authorList>
    </citation>
    <scope>NUCLEOTIDE SEQUENCE</scope>
    <source>
        <strain evidence="1">KVB221</strain>
    </source>
</reference>
<organism evidence="1 2">
    <name type="scientific">Rhizobium setariae</name>
    <dbReference type="NCBI Taxonomy" id="2801340"/>
    <lineage>
        <taxon>Bacteria</taxon>
        <taxon>Pseudomonadati</taxon>
        <taxon>Pseudomonadota</taxon>
        <taxon>Alphaproteobacteria</taxon>
        <taxon>Hyphomicrobiales</taxon>
        <taxon>Rhizobiaceae</taxon>
        <taxon>Rhizobium/Agrobacterium group</taxon>
        <taxon>Rhizobium</taxon>
    </lineage>
</organism>
<comment type="caution">
    <text evidence="1">The sequence shown here is derived from an EMBL/GenBank/DDBJ whole genome shotgun (WGS) entry which is preliminary data.</text>
</comment>
<dbReference type="RefSeq" id="WP_201652993.1">
    <property type="nucleotide sequence ID" value="NZ_JAEQNC010000002.1"/>
</dbReference>
<dbReference type="AlphaFoldDB" id="A0A937CKZ2"/>
<name>A0A937CKZ2_9HYPH</name>
<keyword evidence="2" id="KW-1185">Reference proteome</keyword>
<dbReference type="InterPro" id="IPR018511">
    <property type="entry name" value="Hemolysin-typ_Ca-bd_CS"/>
</dbReference>
<protein>
    <recommendedName>
        <fullName evidence="3">Calcium-binding protein</fullName>
    </recommendedName>
</protein>
<dbReference type="InterPro" id="IPR011049">
    <property type="entry name" value="Serralysin-like_metalloprot_C"/>
</dbReference>
<dbReference type="Pfam" id="PF00353">
    <property type="entry name" value="HemolysinCabind"/>
    <property type="match status" value="1"/>
</dbReference>
<gene>
    <name evidence="1" type="ORF">JJB09_03155</name>
</gene>
<proteinExistence type="predicted"/>
<sequence length="385" mass="40002">MAATSVKKDRTSTWNIVGDDRTWTLDQRAKIDAEPAIVVAAGNDRNRLLINGDIDATGTDGIAIHDSASATRIVIARTADIRAVTGIHSQGDDMAVVNKGAINAASLGIRTENGFSLTNSGVIHATTAVQAGGESVIRNASAGEIRGEAIGVELSAGDSKLINSGLITGETLAIRDGDANSHIINRGHIEGDVALGGGNDIFDGRRGALQGSVEGGSGNDTYYVRGDMTIVENFDGGNDAVISTVSFTLPDNVEDLVLKGKADINGSGNNSSNQIFGNAGANELIGMAGDDDLRGGAGDDALRGGAGSDEFMIFPGEGVDTINDFGNGEDHIGIYNFGFSDVNDLTIKQGAETGGNVWIELGNGQRIIIEWIDKSVLDNSDFYFI</sequence>
<dbReference type="PROSITE" id="PS00330">
    <property type="entry name" value="HEMOLYSIN_CALCIUM"/>
    <property type="match status" value="1"/>
</dbReference>
<dbReference type="PRINTS" id="PR00313">
    <property type="entry name" value="CABNDNGRPT"/>
</dbReference>
<evidence type="ECO:0000313" key="1">
    <source>
        <dbReference type="EMBL" id="MBL0371016.1"/>
    </source>
</evidence>